<keyword evidence="2" id="KW-0472">Membrane</keyword>
<protein>
    <recommendedName>
        <fullName evidence="5">Phosphatidate cytidylyltransferase</fullName>
    </recommendedName>
</protein>
<keyword evidence="2" id="KW-1133">Transmembrane helix</keyword>
<evidence type="ECO:0000256" key="1">
    <source>
        <dbReference type="SAM" id="MobiDB-lite"/>
    </source>
</evidence>
<name>A0ABP4YKK3_9ACTN</name>
<feature type="transmembrane region" description="Helical" evidence="2">
    <location>
        <begin position="149"/>
        <end position="169"/>
    </location>
</feature>
<accession>A0ABP4YKK3</accession>
<gene>
    <name evidence="3" type="ORF">GCM10009682_36730</name>
</gene>
<dbReference type="Proteomes" id="UP001500218">
    <property type="component" value="Unassembled WGS sequence"/>
</dbReference>
<keyword evidence="4" id="KW-1185">Reference proteome</keyword>
<feature type="region of interest" description="Disordered" evidence="1">
    <location>
        <begin position="29"/>
        <end position="140"/>
    </location>
</feature>
<feature type="transmembrane region" description="Helical" evidence="2">
    <location>
        <begin position="226"/>
        <end position="246"/>
    </location>
</feature>
<feature type="transmembrane region" description="Helical" evidence="2">
    <location>
        <begin position="392"/>
        <end position="411"/>
    </location>
</feature>
<evidence type="ECO:0008006" key="5">
    <source>
        <dbReference type="Google" id="ProtNLM"/>
    </source>
</evidence>
<feature type="transmembrane region" description="Helical" evidence="2">
    <location>
        <begin position="320"/>
        <end position="342"/>
    </location>
</feature>
<feature type="compositionally biased region" description="Low complexity" evidence="1">
    <location>
        <begin position="70"/>
        <end position="82"/>
    </location>
</feature>
<keyword evidence="2" id="KW-0812">Transmembrane</keyword>
<evidence type="ECO:0000256" key="2">
    <source>
        <dbReference type="SAM" id="Phobius"/>
    </source>
</evidence>
<feature type="transmembrane region" description="Helical" evidence="2">
    <location>
        <begin position="258"/>
        <end position="277"/>
    </location>
</feature>
<evidence type="ECO:0000313" key="4">
    <source>
        <dbReference type="Proteomes" id="UP001500218"/>
    </source>
</evidence>
<feature type="transmembrane region" description="Helical" evidence="2">
    <location>
        <begin position="175"/>
        <end position="194"/>
    </location>
</feature>
<feature type="compositionally biased region" description="Basic and acidic residues" evidence="1">
    <location>
        <begin position="101"/>
        <end position="123"/>
    </location>
</feature>
<reference evidence="4" key="1">
    <citation type="journal article" date="2019" name="Int. J. Syst. Evol. Microbiol.">
        <title>The Global Catalogue of Microorganisms (GCM) 10K type strain sequencing project: providing services to taxonomists for standard genome sequencing and annotation.</title>
        <authorList>
            <consortium name="The Broad Institute Genomics Platform"/>
            <consortium name="The Broad Institute Genome Sequencing Center for Infectious Disease"/>
            <person name="Wu L."/>
            <person name="Ma J."/>
        </authorList>
    </citation>
    <scope>NUCLEOTIDE SEQUENCE [LARGE SCALE GENOMIC DNA]</scope>
    <source>
        <strain evidence="4">JCM 13250</strain>
    </source>
</reference>
<evidence type="ECO:0000313" key="3">
    <source>
        <dbReference type="EMBL" id="GAA1812040.1"/>
    </source>
</evidence>
<comment type="caution">
    <text evidence="3">The sequence shown here is derived from an EMBL/GenBank/DDBJ whole genome shotgun (WGS) entry which is preliminary data.</text>
</comment>
<feature type="transmembrane region" description="Helical" evidence="2">
    <location>
        <begin position="348"/>
        <end position="371"/>
    </location>
</feature>
<feature type="transmembrane region" description="Helical" evidence="2">
    <location>
        <begin position="201"/>
        <end position="220"/>
    </location>
</feature>
<dbReference type="EMBL" id="BAAALT010000111">
    <property type="protein sequence ID" value="GAA1812040.1"/>
    <property type="molecule type" value="Genomic_DNA"/>
</dbReference>
<organism evidence="3 4">
    <name type="scientific">Luedemannella flava</name>
    <dbReference type="NCBI Taxonomy" id="349316"/>
    <lineage>
        <taxon>Bacteria</taxon>
        <taxon>Bacillati</taxon>
        <taxon>Actinomycetota</taxon>
        <taxon>Actinomycetes</taxon>
        <taxon>Micromonosporales</taxon>
        <taxon>Micromonosporaceae</taxon>
        <taxon>Luedemannella</taxon>
    </lineage>
</organism>
<sequence length="412" mass="42442">MFVVTKSVLSRVDRRWWSPWVVRRAGAWHDRGVFPSPGPDDRAREPRSGGGRPAAATSRVSGERAGGPQRPGSGRPDAPAGRRGARRGEGAENPWDADPAEESRGRGGGRGLERRPSTDEDARPRRRRPAPEPDPEEDLDIPEVPVRRLLSLTIAAFALVLAAVLVLGAQANRSGFSVVIFGAQLLFVVAWTAASRPPAPFIVAGVGLVAAAAADISVNLPVEPTLAPLGYVIAGAFVLAVIGQLVRRHSRAGLTESLGVSMTIVVGVAAFAALIVLSRQKAGTQVLDAGLIAAGIALASARMCDIFVPSPRLAPQVPRGAVGVVVGAMLGTAAAAVVGSYIDGLSPVGGAAAGMAAALVAVVVDLGTGYAEAGRRLEGEVPFMWLARHMQGPLAAFALAAPASYVVGVILN</sequence>
<proteinExistence type="predicted"/>